<dbReference type="EMBL" id="BGPR01000087">
    <property type="protein sequence ID" value="GBL92554.1"/>
    <property type="molecule type" value="Genomic_DNA"/>
</dbReference>
<feature type="compositionally biased region" description="Basic and acidic residues" evidence="1">
    <location>
        <begin position="121"/>
        <end position="132"/>
    </location>
</feature>
<dbReference type="Proteomes" id="UP000499080">
    <property type="component" value="Unassembled WGS sequence"/>
</dbReference>
<comment type="caution">
    <text evidence="2">The sequence shown here is derived from an EMBL/GenBank/DDBJ whole genome shotgun (WGS) entry which is preliminary data.</text>
</comment>
<evidence type="ECO:0000256" key="1">
    <source>
        <dbReference type="SAM" id="MobiDB-lite"/>
    </source>
</evidence>
<sequence length="201" mass="23059">MEPMVLAEEDDDASNPFTAKRTISPELIYAIPLKQDERQRCAQLRFLEAQMKKYDEILSYNKLLCQKLPEEDSKTMFLQIDKDNSLLRTALEQKVSEIGLCPIVNCVYHSNLSNNPKPKRNRTETSKNENSKTQKLANQNEFQLPAKRHTAKLNVNIHSKNNETNQTVNLNNKFSNLSVDEAENGPTIVIHTPPPYYAKKN</sequence>
<protein>
    <submittedName>
        <fullName evidence="2">Uncharacterized protein</fullName>
    </submittedName>
</protein>
<organism evidence="2 3">
    <name type="scientific">Araneus ventricosus</name>
    <name type="common">Orbweaver spider</name>
    <name type="synonym">Epeira ventricosa</name>
    <dbReference type="NCBI Taxonomy" id="182803"/>
    <lineage>
        <taxon>Eukaryota</taxon>
        <taxon>Metazoa</taxon>
        <taxon>Ecdysozoa</taxon>
        <taxon>Arthropoda</taxon>
        <taxon>Chelicerata</taxon>
        <taxon>Arachnida</taxon>
        <taxon>Araneae</taxon>
        <taxon>Araneomorphae</taxon>
        <taxon>Entelegynae</taxon>
        <taxon>Araneoidea</taxon>
        <taxon>Araneidae</taxon>
        <taxon>Araneus</taxon>
    </lineage>
</organism>
<gene>
    <name evidence="2" type="ORF">AVEN_123744_1</name>
</gene>
<accession>A0A4Y2BMY6</accession>
<evidence type="ECO:0000313" key="2">
    <source>
        <dbReference type="EMBL" id="GBL92554.1"/>
    </source>
</evidence>
<proteinExistence type="predicted"/>
<feature type="region of interest" description="Disordered" evidence="1">
    <location>
        <begin position="112"/>
        <end position="139"/>
    </location>
</feature>
<reference evidence="2 3" key="1">
    <citation type="journal article" date="2019" name="Sci. Rep.">
        <title>Orb-weaving spider Araneus ventricosus genome elucidates the spidroin gene catalogue.</title>
        <authorList>
            <person name="Kono N."/>
            <person name="Nakamura H."/>
            <person name="Ohtoshi R."/>
            <person name="Moran D.A.P."/>
            <person name="Shinohara A."/>
            <person name="Yoshida Y."/>
            <person name="Fujiwara M."/>
            <person name="Mori M."/>
            <person name="Tomita M."/>
            <person name="Arakawa K."/>
        </authorList>
    </citation>
    <scope>NUCLEOTIDE SEQUENCE [LARGE SCALE GENOMIC DNA]</scope>
</reference>
<name>A0A4Y2BMY6_ARAVE</name>
<dbReference type="AlphaFoldDB" id="A0A4Y2BMY6"/>
<evidence type="ECO:0000313" key="3">
    <source>
        <dbReference type="Proteomes" id="UP000499080"/>
    </source>
</evidence>
<keyword evidence="3" id="KW-1185">Reference proteome</keyword>